<dbReference type="Proteomes" id="UP000242414">
    <property type="component" value="Unassembled WGS sequence"/>
</dbReference>
<dbReference type="VEuPathDB" id="FungiDB:BCV72DRAFT_320723"/>
<sequence>QLFSTYDSNYKFKDRSIYCNCKSDPISHLKAYYKMAKLCEQAGNKSFMYFEKNPHTLLCDDRYHDLEQSYSYLEQNGQFVKQSIKDQSESKAMKFQGMIQIDGIDVSVLKQNKESSKGGTKRMCMKGEDECQYINKLTTRELQETINKCVFIDPGRRDLLYCMHERSKPNSKSDLYRYIINQRGKETKLRKFTKLRQNTKPEEVKQSEAYLSKHPTSTVNVLQFAEYLKARARVHGTLPTYYTNEDNEHYDYDLLHFRKTKLSSIVNRQQSDSRLSAKIREKLGKDSVLVIGGWSVANQKYHELIRGKDMRRMLKKRSLSVYLIDEHKMSTFKDEELEKFAKVPNPRPFRPMHKSRMFGVQKSMEWDLVAVLNLKAIIEGHRQALCRPSRFQR</sequence>
<evidence type="ECO:0000313" key="1">
    <source>
        <dbReference type="EMBL" id="ORE09252.1"/>
    </source>
</evidence>
<gene>
    <name evidence="1" type="ORF">BCV72DRAFT_320723</name>
</gene>
<proteinExistence type="predicted"/>
<name>A0A1X0RB73_RHIZD</name>
<protein>
    <submittedName>
        <fullName evidence="1">Uncharacterized protein</fullName>
    </submittedName>
</protein>
<dbReference type="EMBL" id="KV921878">
    <property type="protein sequence ID" value="ORE09252.1"/>
    <property type="molecule type" value="Genomic_DNA"/>
</dbReference>
<organism evidence="1">
    <name type="scientific">Rhizopus microsporus var. microsporus</name>
    <dbReference type="NCBI Taxonomy" id="86635"/>
    <lineage>
        <taxon>Eukaryota</taxon>
        <taxon>Fungi</taxon>
        <taxon>Fungi incertae sedis</taxon>
        <taxon>Mucoromycota</taxon>
        <taxon>Mucoromycotina</taxon>
        <taxon>Mucoromycetes</taxon>
        <taxon>Mucorales</taxon>
        <taxon>Mucorineae</taxon>
        <taxon>Rhizopodaceae</taxon>
        <taxon>Rhizopus</taxon>
    </lineage>
</organism>
<reference evidence="1" key="1">
    <citation type="journal article" date="2016" name="Proc. Natl. Acad. Sci. U.S.A.">
        <title>Lipid metabolic changes in an early divergent fungus govern the establishment of a mutualistic symbiosis with endobacteria.</title>
        <authorList>
            <person name="Lastovetsky O.A."/>
            <person name="Gaspar M.L."/>
            <person name="Mondo S.J."/>
            <person name="LaButti K.M."/>
            <person name="Sandor L."/>
            <person name="Grigoriev I.V."/>
            <person name="Henry S.A."/>
            <person name="Pawlowska T.E."/>
        </authorList>
    </citation>
    <scope>NUCLEOTIDE SEQUENCE [LARGE SCALE GENOMIC DNA]</scope>
    <source>
        <strain evidence="1">ATCC 52814</strain>
    </source>
</reference>
<accession>A0A1X0RB73</accession>
<dbReference type="AlphaFoldDB" id="A0A1X0RB73"/>
<feature type="non-terminal residue" evidence="1">
    <location>
        <position position="1"/>
    </location>
</feature>